<evidence type="ECO:0000313" key="3">
    <source>
        <dbReference type="Proteomes" id="UP000290261"/>
    </source>
</evidence>
<reference evidence="2 3" key="1">
    <citation type="submission" date="2014-04" db="EMBL/GenBank/DDBJ databases">
        <title>Whole genome of Muricauda olearia.</title>
        <authorList>
            <person name="Zhang X.-H."/>
            <person name="Tang K."/>
        </authorList>
    </citation>
    <scope>NUCLEOTIDE SEQUENCE [LARGE SCALE GENOMIC DNA]</scope>
    <source>
        <strain evidence="2 3">Th120</strain>
    </source>
</reference>
<dbReference type="AlphaFoldDB" id="A0A444VNI8"/>
<evidence type="ECO:0000313" key="1">
    <source>
        <dbReference type="EMBL" id="KAB7528529.1"/>
    </source>
</evidence>
<accession>A0A444VNI8</accession>
<evidence type="ECO:0000313" key="2">
    <source>
        <dbReference type="EMBL" id="RYC52242.1"/>
    </source>
</evidence>
<dbReference type="EMBL" id="WELG01000002">
    <property type="protein sequence ID" value="KAB7528529.1"/>
    <property type="molecule type" value="Genomic_DNA"/>
</dbReference>
<evidence type="ECO:0000313" key="4">
    <source>
        <dbReference type="Proteomes" id="UP000429785"/>
    </source>
</evidence>
<keyword evidence="3" id="KW-1185">Reference proteome</keyword>
<organism evidence="2 3">
    <name type="scientific">Flagellimonas olearia</name>
    <dbReference type="NCBI Taxonomy" id="552546"/>
    <lineage>
        <taxon>Bacteria</taxon>
        <taxon>Pseudomonadati</taxon>
        <taxon>Bacteroidota</taxon>
        <taxon>Flavobacteriia</taxon>
        <taxon>Flavobacteriales</taxon>
        <taxon>Flavobacteriaceae</taxon>
        <taxon>Flagellimonas</taxon>
    </lineage>
</organism>
<dbReference type="EMBL" id="JJMP01000003">
    <property type="protein sequence ID" value="RYC52242.1"/>
    <property type="molecule type" value="Genomic_DNA"/>
</dbReference>
<sequence>MLTTHRISADFFDDSFGLIAIHSNLEDYALAYGINSNCSLYLKRMENDLHLDGSFFFSVFDWEDEINDVYWTLISNACTIEETVPSDGLFGGTSSFRTNHLVKERKEIDYFLKVDGADEIALQEKVKAINKISKVVTAYPLETHTLKSKRNLIF</sequence>
<reference evidence="1 4" key="2">
    <citation type="submission" date="2019-10" db="EMBL/GenBank/DDBJ databases">
        <title>Muricauda olearia CL-SS4 JCM15563 genome.</title>
        <authorList>
            <person name="Liu L."/>
        </authorList>
    </citation>
    <scope>NUCLEOTIDE SEQUENCE [LARGE SCALE GENOMIC DNA]</scope>
    <source>
        <strain evidence="1 4">CL-SS4</strain>
    </source>
</reference>
<comment type="caution">
    <text evidence="2">The sequence shown here is derived from an EMBL/GenBank/DDBJ whole genome shotgun (WGS) entry which is preliminary data.</text>
</comment>
<proteinExistence type="predicted"/>
<gene>
    <name evidence="2" type="ORF">DN53_10185</name>
    <name evidence="1" type="ORF">F8C76_11745</name>
</gene>
<dbReference type="NCBIfam" id="NF033205">
    <property type="entry name" value="IPExxxVDY"/>
    <property type="match status" value="1"/>
</dbReference>
<protein>
    <submittedName>
        <fullName evidence="1">IPExxxVDY family protein</fullName>
    </submittedName>
</protein>
<name>A0A444VNI8_9FLAO</name>
<dbReference type="Proteomes" id="UP000429785">
    <property type="component" value="Unassembled WGS sequence"/>
</dbReference>
<dbReference type="InterPro" id="IPR047690">
    <property type="entry name" value="IPExxxVDY_fam"/>
</dbReference>
<dbReference type="OrthoDB" id="676614at2"/>
<dbReference type="RefSeq" id="WP_129653774.1">
    <property type="nucleotide sequence ID" value="NZ_ML142908.1"/>
</dbReference>
<dbReference type="Proteomes" id="UP000290261">
    <property type="component" value="Unassembled WGS sequence"/>
</dbReference>